<proteinExistence type="predicted"/>
<evidence type="ECO:0008006" key="3">
    <source>
        <dbReference type="Google" id="ProtNLM"/>
    </source>
</evidence>
<dbReference type="Proteomes" id="UP000015531">
    <property type="component" value="Unassembled WGS sequence"/>
</dbReference>
<protein>
    <recommendedName>
        <fullName evidence="3">Phosphoadenosine phosphosulphate reductase domain-containing protein</fullName>
    </recommendedName>
</protein>
<evidence type="ECO:0000313" key="2">
    <source>
        <dbReference type="Proteomes" id="UP000015531"/>
    </source>
</evidence>
<dbReference type="PATRIC" id="fig|1331060.3.peg.4792"/>
<dbReference type="EMBL" id="ATDP01000108">
    <property type="protein sequence ID" value="EQB11094.1"/>
    <property type="molecule type" value="Genomic_DNA"/>
</dbReference>
<accession>T0IN67</accession>
<comment type="caution">
    <text evidence="1">The sequence shown here is derived from an EMBL/GenBank/DDBJ whole genome shotgun (WGS) entry which is preliminary data.</text>
</comment>
<organism evidence="1 2">
    <name type="scientific">Sphingobium lactosutens DS20</name>
    <dbReference type="NCBI Taxonomy" id="1331060"/>
    <lineage>
        <taxon>Bacteria</taxon>
        <taxon>Pseudomonadati</taxon>
        <taxon>Pseudomonadota</taxon>
        <taxon>Alphaproteobacteria</taxon>
        <taxon>Sphingomonadales</taxon>
        <taxon>Sphingomonadaceae</taxon>
        <taxon>Sphingobium</taxon>
    </lineage>
</organism>
<gene>
    <name evidence="1" type="ORF">RLDS_24690</name>
</gene>
<dbReference type="AlphaFoldDB" id="T0IN67"/>
<dbReference type="eggNOG" id="COG0175">
    <property type="taxonomic scope" value="Bacteria"/>
</dbReference>
<name>T0IN67_9SPHN</name>
<keyword evidence="2" id="KW-1185">Reference proteome</keyword>
<sequence>MSAGSRAPVVAAWGAGTNSTAMIIELVRRGEIPDMTLLAAMPEQPHTRRLIPVFHQWMDDHGVPNEVVEYQARFFKHWPPYTSLLDACLTNGTLPSISSGQHSCSARHKISPQDKWVKAWPPAQHAWANGRKVIRLIGYDCSARDNQRYAHREGHVSDLFEYRYPLREWGLTREDCEHIIADAGLPRFCKSSCFFCTAMQISEVRALPREELRLIVLLEARAAPRLRTVEGLWRKSTKKRPGSMTAFIRAEGLLDPGEIDEIIANAPLDLLEFQRAAAAVPIEQRSHIRTWIERFNAGQPVLPRPPMIRMTSPGRLDPWLQRGMGHIWCRRPWHPSRTLAETISAVSTKASSAAS</sequence>
<evidence type="ECO:0000313" key="1">
    <source>
        <dbReference type="EMBL" id="EQB11094.1"/>
    </source>
</evidence>
<reference evidence="1 2" key="1">
    <citation type="journal article" date="2013" name="Genome Announc.">
        <title>Draft Genome Sequence of Sphingobium lactosutens Strain DS20T, Isolated from a Hexachlorocyclohexane Dumpsite.</title>
        <authorList>
            <person name="Kumar R."/>
            <person name="Dwivedi V."/>
            <person name="Negi V."/>
            <person name="Khurana J.P."/>
            <person name="Lal R."/>
        </authorList>
    </citation>
    <scope>NUCLEOTIDE SEQUENCE [LARGE SCALE GENOMIC DNA]</scope>
    <source>
        <strain evidence="1 2">DS20</strain>
    </source>
</reference>